<accession>A0AAX3EQB0</accession>
<dbReference type="RefSeq" id="WP_139126746.1">
    <property type="nucleotide sequence ID" value="NZ_CP101190.1"/>
</dbReference>
<keyword evidence="1" id="KW-0614">Plasmid</keyword>
<sequence length="332" mass="38124">MIERVVDFERLRWMRCGRCSHEWDVDSAWLWRFEQGDEACPKCGTNYEPLDRPDSWASQEDPSHDDTKVRGTFWYHTSTHSNWPDRAFDPTAGLTEVTKRRFQRSWADGHGLGRWAESQKTKALHLGTYEAAVENMLRRMHEQDCAGHQFYLYRVRLSQDAMIEPGVHRELPGYFGDVQLGEHCSDDIDIFRYVNTYEDPSSISLAVTLEAINAVQMIAIPLTVDVEDVWISAAAARLVDAASRPPPEPTTHFERMQRHRPSAVSIEASRLEEEVATRLPLRLRDWFDRLSDEGNLKAEPSTFPSKLVGLSTLVNEPLAVLESLNTVPWREV</sequence>
<protein>
    <submittedName>
        <fullName evidence="1">Uncharacterized protein</fullName>
    </submittedName>
</protein>
<organism evidence="1 2">
    <name type="scientific">Paenarthrobacter ureafaciens</name>
    <dbReference type="NCBI Taxonomy" id="37931"/>
    <lineage>
        <taxon>Bacteria</taxon>
        <taxon>Bacillati</taxon>
        <taxon>Actinomycetota</taxon>
        <taxon>Actinomycetes</taxon>
        <taxon>Micrococcales</taxon>
        <taxon>Micrococcaceae</taxon>
        <taxon>Paenarthrobacter</taxon>
    </lineage>
</organism>
<geneLocation type="plasmid" evidence="1 2">
    <name>unnamed5</name>
</geneLocation>
<name>A0AAX3EQB0_PAEUR</name>
<keyword evidence="2" id="KW-1185">Reference proteome</keyword>
<evidence type="ECO:0000313" key="1">
    <source>
        <dbReference type="EMBL" id="UYW00194.1"/>
    </source>
</evidence>
<proteinExistence type="predicted"/>
<reference evidence="1" key="1">
    <citation type="submission" date="2022-07" db="EMBL/GenBank/DDBJ databases">
        <authorList>
            <person name="Wu T."/>
        </authorList>
    </citation>
    <scope>NUCLEOTIDE SEQUENCE</scope>
    <source>
        <strain evidence="1">SD-1</strain>
        <plasmid evidence="1">unnamed5</plasmid>
    </source>
</reference>
<dbReference type="AlphaFoldDB" id="A0AAX3EQB0"/>
<evidence type="ECO:0000313" key="2">
    <source>
        <dbReference type="Proteomes" id="UP001163293"/>
    </source>
</evidence>
<dbReference type="Proteomes" id="UP001163293">
    <property type="component" value="Plasmid unnamed5"/>
</dbReference>
<gene>
    <name evidence="1" type="ORF">NL394_23660</name>
</gene>
<dbReference type="EMBL" id="CP101190">
    <property type="protein sequence ID" value="UYW00194.1"/>
    <property type="molecule type" value="Genomic_DNA"/>
</dbReference>